<feature type="domain" description="4'-phosphopantetheinyl transferase" evidence="2">
    <location>
        <begin position="84"/>
        <end position="136"/>
    </location>
</feature>
<protein>
    <submittedName>
        <fullName evidence="3">4'-phosphopantetheinyl transferase superfamily protein</fullName>
    </submittedName>
</protein>
<dbReference type="InterPro" id="IPR037143">
    <property type="entry name" value="4-PPantetheinyl_Trfase_dom_sf"/>
</dbReference>
<evidence type="ECO:0000313" key="3">
    <source>
        <dbReference type="EMBL" id="MEY8246373.1"/>
    </source>
</evidence>
<dbReference type="EMBL" id="JBCLPP010000044">
    <property type="protein sequence ID" value="MEY8246373.1"/>
    <property type="molecule type" value="Genomic_DNA"/>
</dbReference>
<proteinExistence type="predicted"/>
<dbReference type="GO" id="GO:0016740">
    <property type="term" value="F:transferase activity"/>
    <property type="evidence" value="ECO:0007669"/>
    <property type="project" value="UniProtKB-KW"/>
</dbReference>
<dbReference type="Proteomes" id="UP001565200">
    <property type="component" value="Unassembled WGS sequence"/>
</dbReference>
<evidence type="ECO:0000256" key="1">
    <source>
        <dbReference type="ARBA" id="ARBA00022679"/>
    </source>
</evidence>
<dbReference type="RefSeq" id="WP_121699783.1">
    <property type="nucleotide sequence ID" value="NZ_JBCLPP010000044.1"/>
</dbReference>
<dbReference type="SUPFAM" id="SSF56214">
    <property type="entry name" value="4'-phosphopantetheinyl transferase"/>
    <property type="match status" value="1"/>
</dbReference>
<evidence type="ECO:0000313" key="4">
    <source>
        <dbReference type="Proteomes" id="UP001565200"/>
    </source>
</evidence>
<dbReference type="Pfam" id="PF01648">
    <property type="entry name" value="ACPS"/>
    <property type="match status" value="1"/>
</dbReference>
<keyword evidence="1 3" id="KW-0808">Transferase</keyword>
<evidence type="ECO:0000259" key="2">
    <source>
        <dbReference type="Pfam" id="PF01648"/>
    </source>
</evidence>
<sequence length="184" mass="20208">MIDKFTIDTAEIYITRFTPEEEAAGQIGAQRLAVARLLLYALGRDTAVMHRDDGSPYIDGIGREVSISHCKGYAVVGLYDGARFGIDIERPRATLQRVTRKFLSADEMKRLRTTEELLRAWTIKEALYKAAAAPGISLADGLVLPTPESPHTSYAKKDGIAVPYKISSFVYDDCIISVALPAAE</sequence>
<keyword evidence="4" id="KW-1185">Reference proteome</keyword>
<name>A0ABV4CY85_9BACT</name>
<dbReference type="Gene3D" id="3.90.470.20">
    <property type="entry name" value="4'-phosphopantetheinyl transferase domain"/>
    <property type="match status" value="2"/>
</dbReference>
<comment type="caution">
    <text evidence="3">The sequence shown here is derived from an EMBL/GenBank/DDBJ whole genome shotgun (WGS) entry which is preliminary data.</text>
</comment>
<reference evidence="3 4" key="1">
    <citation type="submission" date="2024-03" db="EMBL/GenBank/DDBJ databases">
        <title>Mouse gut bacterial collection (mGBC) of GemPharmatech.</title>
        <authorList>
            <person name="He Y."/>
            <person name="Dong L."/>
            <person name="Wu D."/>
            <person name="Gao X."/>
            <person name="Lin Z."/>
        </authorList>
    </citation>
    <scope>NUCLEOTIDE SEQUENCE [LARGE SCALE GENOMIC DNA]</scope>
    <source>
        <strain evidence="3 4">54-13</strain>
    </source>
</reference>
<accession>A0ABV4CY85</accession>
<organism evidence="3 4">
    <name type="scientific">Heminiphilus faecis</name>
    <dbReference type="NCBI Taxonomy" id="2601703"/>
    <lineage>
        <taxon>Bacteria</taxon>
        <taxon>Pseudomonadati</taxon>
        <taxon>Bacteroidota</taxon>
        <taxon>Bacteroidia</taxon>
        <taxon>Bacteroidales</taxon>
        <taxon>Muribaculaceae</taxon>
        <taxon>Heminiphilus</taxon>
    </lineage>
</organism>
<gene>
    <name evidence="3" type="ORF">AAK873_12215</name>
</gene>
<dbReference type="InterPro" id="IPR008278">
    <property type="entry name" value="4-PPantetheinyl_Trfase_dom"/>
</dbReference>